<sequence length="58" mass="6178">MRLLLLLIVVVNLGLFAFGRGFFGVPPSEAGRAGTLFSPLNAERVVLGEPVLSAHDRS</sequence>
<reference evidence="1 2" key="1">
    <citation type="submission" date="2018-04" db="EMBL/GenBank/DDBJ databases">
        <title>Genomic Encyclopedia of Type Strains, Phase IV (KMG-IV): sequencing the most valuable type-strain genomes for metagenomic binning, comparative biology and taxonomic classification.</title>
        <authorList>
            <person name="Goeker M."/>
        </authorList>
    </citation>
    <scope>NUCLEOTIDE SEQUENCE [LARGE SCALE GENOMIC DNA]</scope>
    <source>
        <strain evidence="1 2">DSM 10065</strain>
    </source>
</reference>
<gene>
    <name evidence="1" type="ORF">C7440_3356</name>
</gene>
<dbReference type="RefSeq" id="WP_017525476.1">
    <property type="nucleotide sequence ID" value="NZ_JACCEX010000010.1"/>
</dbReference>
<evidence type="ECO:0000313" key="2">
    <source>
        <dbReference type="Proteomes" id="UP000246145"/>
    </source>
</evidence>
<protein>
    <submittedName>
        <fullName evidence="1">Uncharacterized protein</fullName>
    </submittedName>
</protein>
<keyword evidence="2" id="KW-1185">Reference proteome</keyword>
<evidence type="ECO:0000313" key="1">
    <source>
        <dbReference type="EMBL" id="PVY60852.1"/>
    </source>
</evidence>
<accession>A0A2U1CIP5</accession>
<proteinExistence type="predicted"/>
<dbReference type="Proteomes" id="UP000246145">
    <property type="component" value="Unassembled WGS sequence"/>
</dbReference>
<dbReference type="AlphaFoldDB" id="A0A2U1CIP5"/>
<dbReference type="STRING" id="1231391.GCA_000308195_03128"/>
<organism evidence="1 2">
    <name type="scientific">Pusillimonas noertemannii</name>
    <dbReference type="NCBI Taxonomy" id="305977"/>
    <lineage>
        <taxon>Bacteria</taxon>
        <taxon>Pseudomonadati</taxon>
        <taxon>Pseudomonadota</taxon>
        <taxon>Betaproteobacteria</taxon>
        <taxon>Burkholderiales</taxon>
        <taxon>Alcaligenaceae</taxon>
        <taxon>Pusillimonas</taxon>
    </lineage>
</organism>
<name>A0A2U1CIP5_9BURK</name>
<comment type="caution">
    <text evidence="1">The sequence shown here is derived from an EMBL/GenBank/DDBJ whole genome shotgun (WGS) entry which is preliminary data.</text>
</comment>
<dbReference type="EMBL" id="QEKO01000006">
    <property type="protein sequence ID" value="PVY60852.1"/>
    <property type="molecule type" value="Genomic_DNA"/>
</dbReference>